<evidence type="ECO:0000313" key="1">
    <source>
        <dbReference type="EMBL" id="CAA9583403.1"/>
    </source>
</evidence>
<sequence>MAQAPLRVDVVAHELLKFFCFRKTTLHGSVPYERVVDVNLEDASCTGDECDFAYSGLHKE</sequence>
<organism evidence="1">
    <name type="scientific">uncultured Truepera sp</name>
    <dbReference type="NCBI Taxonomy" id="543023"/>
    <lineage>
        <taxon>Bacteria</taxon>
        <taxon>Thermotogati</taxon>
        <taxon>Deinococcota</taxon>
        <taxon>Deinococci</taxon>
        <taxon>Trueperales</taxon>
        <taxon>Trueperaceae</taxon>
        <taxon>Truepera</taxon>
        <taxon>environmental samples</taxon>
    </lineage>
</organism>
<proteinExistence type="predicted"/>
<name>A0A6J4VMT5_9DEIN</name>
<dbReference type="AlphaFoldDB" id="A0A6J4VMT5"/>
<protein>
    <submittedName>
        <fullName evidence="1">Uncharacterized protein</fullName>
    </submittedName>
</protein>
<reference evidence="1" key="1">
    <citation type="submission" date="2020-02" db="EMBL/GenBank/DDBJ databases">
        <authorList>
            <person name="Meier V. D."/>
        </authorList>
    </citation>
    <scope>NUCLEOTIDE SEQUENCE</scope>
    <source>
        <strain evidence="1">AVDCRST_MAG86</strain>
    </source>
</reference>
<accession>A0A6J4VMT5</accession>
<gene>
    <name evidence="1" type="ORF">AVDCRST_MAG86-3166</name>
</gene>
<dbReference type="EMBL" id="CADCWP010000289">
    <property type="protein sequence ID" value="CAA9583403.1"/>
    <property type="molecule type" value="Genomic_DNA"/>
</dbReference>